<dbReference type="AlphaFoldDB" id="A0A1N7HMV3"/>
<feature type="domain" description="PAC" evidence="17">
    <location>
        <begin position="213"/>
        <end position="268"/>
    </location>
</feature>
<keyword evidence="19" id="KW-1185">Reference proteome</keyword>
<dbReference type="Pfam" id="PF08447">
    <property type="entry name" value="PAS_3"/>
    <property type="match status" value="2"/>
</dbReference>
<evidence type="ECO:0000256" key="3">
    <source>
        <dbReference type="ARBA" id="ARBA00022543"/>
    </source>
</evidence>
<keyword evidence="4" id="KW-0597">Phosphoprotein</keyword>
<proteinExistence type="predicted"/>
<dbReference type="NCBIfam" id="TIGR00229">
    <property type="entry name" value="sensory_box"/>
    <property type="match status" value="3"/>
</dbReference>
<dbReference type="Gene3D" id="3.30.450.20">
    <property type="entry name" value="PAS domain"/>
    <property type="match status" value="4"/>
</dbReference>
<dbReference type="GO" id="GO:0004673">
    <property type="term" value="F:protein histidine kinase activity"/>
    <property type="evidence" value="ECO:0007669"/>
    <property type="project" value="UniProtKB-EC"/>
</dbReference>
<keyword evidence="14" id="KW-0843">Virulence</keyword>
<dbReference type="InterPro" id="IPR000014">
    <property type="entry name" value="PAS"/>
</dbReference>
<dbReference type="EC" id="2.7.13.3" evidence="2"/>
<dbReference type="SUPFAM" id="SSF55785">
    <property type="entry name" value="PYP-like sensor domain (PAS domain)"/>
    <property type="match status" value="4"/>
</dbReference>
<protein>
    <recommendedName>
        <fullName evidence="2">histidine kinase</fullName>
        <ecNumber evidence="2">2.7.13.3</ecNumber>
    </recommendedName>
</protein>
<name>A0A1N7HMV3_9RHOB</name>
<keyword evidence="3" id="KW-0600">Photoreceptor protein</keyword>
<dbReference type="InterPro" id="IPR013656">
    <property type="entry name" value="PAS_4"/>
</dbReference>
<dbReference type="PANTHER" id="PTHR41523">
    <property type="entry name" value="TWO-COMPONENT SYSTEM SENSOR PROTEIN"/>
    <property type="match status" value="1"/>
</dbReference>
<keyword evidence="8" id="KW-0808">Transferase</keyword>
<dbReference type="PROSITE" id="PS50112">
    <property type="entry name" value="PAS"/>
    <property type="match status" value="1"/>
</dbReference>
<feature type="domain" description="PAS" evidence="16">
    <location>
        <begin position="398"/>
        <end position="443"/>
    </location>
</feature>
<dbReference type="SMART" id="SM00086">
    <property type="entry name" value="PAC"/>
    <property type="match status" value="3"/>
</dbReference>
<dbReference type="GO" id="GO:0005524">
    <property type="term" value="F:ATP binding"/>
    <property type="evidence" value="ECO:0007669"/>
    <property type="project" value="UniProtKB-KW"/>
</dbReference>
<comment type="catalytic activity">
    <reaction evidence="1">
        <text>ATP + protein L-histidine = ADP + protein N-phospho-L-histidine.</text>
        <dbReference type="EC" id="2.7.13.3"/>
    </reaction>
</comment>
<dbReference type="SMART" id="SM00091">
    <property type="entry name" value="PAS"/>
    <property type="match status" value="3"/>
</dbReference>
<evidence type="ECO:0000259" key="16">
    <source>
        <dbReference type="PROSITE" id="PS50112"/>
    </source>
</evidence>
<keyword evidence="12" id="KW-0067">ATP-binding</keyword>
<reference evidence="18 19" key="1">
    <citation type="submission" date="2017-01" db="EMBL/GenBank/DDBJ databases">
        <authorList>
            <person name="Mah S.A."/>
            <person name="Swanson W.J."/>
            <person name="Moy G.W."/>
            <person name="Vacquier V.D."/>
        </authorList>
    </citation>
    <scope>NUCLEOTIDE SEQUENCE [LARGE SCALE GENOMIC DNA]</scope>
    <source>
        <strain evidence="18 19">DSM 29590</strain>
    </source>
</reference>
<accession>A0A1N7HMV3</accession>
<organism evidence="18 19">
    <name type="scientific">Roseovarius nanhaiticus</name>
    <dbReference type="NCBI Taxonomy" id="573024"/>
    <lineage>
        <taxon>Bacteria</taxon>
        <taxon>Pseudomonadati</taxon>
        <taxon>Pseudomonadota</taxon>
        <taxon>Alphaproteobacteria</taxon>
        <taxon>Rhodobacterales</taxon>
        <taxon>Roseobacteraceae</taxon>
        <taxon>Roseovarius</taxon>
    </lineage>
</organism>
<dbReference type="InterPro" id="IPR000700">
    <property type="entry name" value="PAS-assoc_C"/>
</dbReference>
<dbReference type="RefSeq" id="WP_170846626.1">
    <property type="nucleotide sequence ID" value="NZ_FOAC01000007.1"/>
</dbReference>
<evidence type="ECO:0000256" key="11">
    <source>
        <dbReference type="ARBA" id="ARBA00022777"/>
    </source>
</evidence>
<keyword evidence="13" id="KW-0157">Chromophore</keyword>
<dbReference type="InterPro" id="IPR013655">
    <property type="entry name" value="PAS_fold_3"/>
</dbReference>
<keyword evidence="6" id="KW-0285">Flavoprotein</keyword>
<keyword evidence="10" id="KW-0547">Nucleotide-binding</keyword>
<dbReference type="InterPro" id="IPR035965">
    <property type="entry name" value="PAS-like_dom_sf"/>
</dbReference>
<dbReference type="InterPro" id="IPR011102">
    <property type="entry name" value="Sig_transdc_His_kinase_HWE"/>
</dbReference>
<evidence type="ECO:0000256" key="13">
    <source>
        <dbReference type="ARBA" id="ARBA00022991"/>
    </source>
</evidence>
<gene>
    <name evidence="18" type="ORF">SAMN05421666_3481</name>
</gene>
<dbReference type="CDD" id="cd00130">
    <property type="entry name" value="PAS"/>
    <property type="match status" value="3"/>
</dbReference>
<dbReference type="InterPro" id="IPR036890">
    <property type="entry name" value="HATPase_C_sf"/>
</dbReference>
<dbReference type="Gene3D" id="3.30.565.10">
    <property type="entry name" value="Histidine kinase-like ATPase, C-terminal domain"/>
    <property type="match status" value="1"/>
</dbReference>
<evidence type="ECO:0000256" key="5">
    <source>
        <dbReference type="ARBA" id="ARBA00022606"/>
    </source>
</evidence>
<dbReference type="STRING" id="573024.SAMN05216208_3576"/>
<keyword evidence="7" id="KW-0288">FMN</keyword>
<evidence type="ECO:0000256" key="12">
    <source>
        <dbReference type="ARBA" id="ARBA00022840"/>
    </source>
</evidence>
<feature type="domain" description="PAC" evidence="17">
    <location>
        <begin position="474"/>
        <end position="526"/>
    </location>
</feature>
<evidence type="ECO:0000313" key="19">
    <source>
        <dbReference type="Proteomes" id="UP000186019"/>
    </source>
</evidence>
<keyword evidence="11" id="KW-0418">Kinase</keyword>
<dbReference type="Gene3D" id="2.10.70.100">
    <property type="match status" value="2"/>
</dbReference>
<evidence type="ECO:0000313" key="18">
    <source>
        <dbReference type="EMBL" id="SIS26215.1"/>
    </source>
</evidence>
<dbReference type="SMART" id="SM00911">
    <property type="entry name" value="HWE_HK"/>
    <property type="match status" value="1"/>
</dbReference>
<dbReference type="GO" id="GO:0009881">
    <property type="term" value="F:photoreceptor activity"/>
    <property type="evidence" value="ECO:0007669"/>
    <property type="project" value="UniProtKB-KW"/>
</dbReference>
<evidence type="ECO:0000256" key="8">
    <source>
        <dbReference type="ARBA" id="ARBA00022679"/>
    </source>
</evidence>
<evidence type="ECO:0000256" key="2">
    <source>
        <dbReference type="ARBA" id="ARBA00012438"/>
    </source>
</evidence>
<evidence type="ECO:0000256" key="1">
    <source>
        <dbReference type="ARBA" id="ARBA00000085"/>
    </source>
</evidence>
<dbReference type="FunFam" id="3.30.450.20:FF:000155">
    <property type="entry name" value="Sensor histidine kinase TodS"/>
    <property type="match status" value="1"/>
</dbReference>
<evidence type="ECO:0000259" key="17">
    <source>
        <dbReference type="PROSITE" id="PS50113"/>
    </source>
</evidence>
<evidence type="ECO:0000256" key="7">
    <source>
        <dbReference type="ARBA" id="ARBA00022643"/>
    </source>
</evidence>
<keyword evidence="15" id="KW-0675">Receptor</keyword>
<dbReference type="EMBL" id="FTNV01000006">
    <property type="protein sequence ID" value="SIS26215.1"/>
    <property type="molecule type" value="Genomic_DNA"/>
</dbReference>
<evidence type="ECO:0000256" key="4">
    <source>
        <dbReference type="ARBA" id="ARBA00022553"/>
    </source>
</evidence>
<dbReference type="Pfam" id="PF07536">
    <property type="entry name" value="HWE_HK"/>
    <property type="match status" value="1"/>
</dbReference>
<evidence type="ECO:0000256" key="10">
    <source>
        <dbReference type="ARBA" id="ARBA00022741"/>
    </source>
</evidence>
<evidence type="ECO:0000256" key="9">
    <source>
        <dbReference type="ARBA" id="ARBA00022737"/>
    </source>
</evidence>
<sequence>MKAQGTAGDFPISDTIPNTGGYEWRVAENKLRWSNGVAKICGVTFGPGDEAGFLDFVHPDDRMQVEARISCYLGAGSNYSHSFRIVRRDGQVRTILDRGQIERAADGTVTAFRGVVIDTTDDVMPAAPPPKAEPDAINRHLSRLVGRASGLGAYELDVETGAATWSKELLRILGRPDALCSGSMEMALQMVHPDDRQRVRGDMASALDRTGPYDLEYRLLLGKGDVRWVRDRGDVIGGGPDSADGPARAVGVLIDITRRKIAEESLASTDALLEALFENSPVGIGVWDRSFRYLRVNRKLAEINGLPVEAHIGRTPEELLPGLEGIQALYAGWRRILRTGKPWLDVQLTGKTPADPDALKVWRVHFFPVETGGEIVGIAATAEDVTAEHHAEMALRNNALQLQRILDGTVGFVGILDIDGTVTEANAPALTAAGLVRSDVIGRHFWDTHWWSYDADVRARLKSDVQQAAAGQQIRHDAKVLLKDDQKITIDFQLSPVTDDTGRVTHIIPSGFDVTDRNEALDHLQMLMAEVNHRSKNVLSLVQAIARQTVKTSPDDFLEKFSSRIGALAQAQDLLVQANWASVDLRTLVTSQLGYFKDSIGQRIQLSGPDVMLSAQAAQSLSMVLHELATNAGKYGSLSNAEGRVDIDWTAENIEGMPLLSLTWAEHGGPPVTPPQRTGFGSLLINTMIESAFDAKSEMTYDPAGVAWRLTRGATGVRHT</sequence>
<dbReference type="PANTHER" id="PTHR41523:SF7">
    <property type="entry name" value="HISTIDINE KINASE"/>
    <property type="match status" value="1"/>
</dbReference>
<evidence type="ECO:0000256" key="6">
    <source>
        <dbReference type="ARBA" id="ARBA00022630"/>
    </source>
</evidence>
<evidence type="ECO:0000256" key="15">
    <source>
        <dbReference type="ARBA" id="ARBA00023170"/>
    </source>
</evidence>
<dbReference type="Pfam" id="PF08448">
    <property type="entry name" value="PAS_4"/>
    <property type="match status" value="2"/>
</dbReference>
<evidence type="ECO:0000256" key="14">
    <source>
        <dbReference type="ARBA" id="ARBA00023026"/>
    </source>
</evidence>
<dbReference type="PROSITE" id="PS50113">
    <property type="entry name" value="PAC"/>
    <property type="match status" value="2"/>
</dbReference>
<dbReference type="Proteomes" id="UP000186019">
    <property type="component" value="Unassembled WGS sequence"/>
</dbReference>
<keyword evidence="9" id="KW-0677">Repeat</keyword>
<keyword evidence="5" id="KW-0716">Sensory transduction</keyword>
<dbReference type="InterPro" id="IPR001610">
    <property type="entry name" value="PAC"/>
</dbReference>